<evidence type="ECO:0000313" key="7">
    <source>
        <dbReference type="EMBL" id="SVA70556.1"/>
    </source>
</evidence>
<dbReference type="InterPro" id="IPR038765">
    <property type="entry name" value="Papain-like_cys_pep_sf"/>
</dbReference>
<name>A0A381Y0E2_9ZZZZ</name>
<evidence type="ECO:0000256" key="2">
    <source>
        <dbReference type="ARBA" id="ARBA00022670"/>
    </source>
</evidence>
<keyword evidence="3" id="KW-0732">Signal</keyword>
<feature type="domain" description="NlpC/P60" evidence="6">
    <location>
        <begin position="50"/>
        <end position="88"/>
    </location>
</feature>
<dbReference type="Gene3D" id="3.90.1720.10">
    <property type="entry name" value="endopeptidase domain like (from Nostoc punctiforme)"/>
    <property type="match status" value="1"/>
</dbReference>
<evidence type="ECO:0000256" key="3">
    <source>
        <dbReference type="ARBA" id="ARBA00022729"/>
    </source>
</evidence>
<accession>A0A381Y0E2</accession>
<dbReference type="EMBL" id="UINC01017067">
    <property type="protein sequence ID" value="SVA70556.1"/>
    <property type="molecule type" value="Genomic_DNA"/>
</dbReference>
<dbReference type="PROSITE" id="PS51257">
    <property type="entry name" value="PROKAR_LIPOPROTEIN"/>
    <property type="match status" value="1"/>
</dbReference>
<gene>
    <name evidence="7" type="ORF">METZ01_LOCUS123410</name>
</gene>
<dbReference type="GO" id="GO:0006508">
    <property type="term" value="P:proteolysis"/>
    <property type="evidence" value="ECO:0007669"/>
    <property type="project" value="UniProtKB-KW"/>
</dbReference>
<comment type="similarity">
    <text evidence="1">Belongs to the peptidase C40 family.</text>
</comment>
<organism evidence="7">
    <name type="scientific">marine metagenome</name>
    <dbReference type="NCBI Taxonomy" id="408172"/>
    <lineage>
        <taxon>unclassified sequences</taxon>
        <taxon>metagenomes</taxon>
        <taxon>ecological metagenomes</taxon>
    </lineage>
</organism>
<dbReference type="InterPro" id="IPR052062">
    <property type="entry name" value="Murein_DD/LD_carboxypeptidase"/>
</dbReference>
<evidence type="ECO:0000256" key="4">
    <source>
        <dbReference type="ARBA" id="ARBA00022801"/>
    </source>
</evidence>
<evidence type="ECO:0000259" key="6">
    <source>
        <dbReference type="Pfam" id="PF00877"/>
    </source>
</evidence>
<keyword evidence="5" id="KW-0788">Thiol protease</keyword>
<dbReference type="AlphaFoldDB" id="A0A381Y0E2"/>
<dbReference type="PANTHER" id="PTHR47360">
    <property type="entry name" value="MUREIN DD-ENDOPEPTIDASE MEPS/MUREIN LD-CARBOXYPEPTIDASE"/>
    <property type="match status" value="1"/>
</dbReference>
<evidence type="ECO:0000256" key="5">
    <source>
        <dbReference type="ARBA" id="ARBA00022807"/>
    </source>
</evidence>
<proteinExistence type="inferred from homology"/>
<dbReference type="GO" id="GO:0008234">
    <property type="term" value="F:cysteine-type peptidase activity"/>
    <property type="evidence" value="ECO:0007669"/>
    <property type="project" value="UniProtKB-KW"/>
</dbReference>
<dbReference type="Pfam" id="PF00877">
    <property type="entry name" value="NLPC_P60"/>
    <property type="match status" value="1"/>
</dbReference>
<dbReference type="PANTHER" id="PTHR47360:SF1">
    <property type="entry name" value="ENDOPEPTIDASE NLPC-RELATED"/>
    <property type="match status" value="1"/>
</dbReference>
<keyword evidence="4" id="KW-0378">Hydrolase</keyword>
<sequence>MKRVPKLVAIGLVMQGCGGSQPRVGWSTPHTESAEKIYGLLIAWHDDWRGVRYQWDWLSKRGIDCSGFVHLAFREIFGIKVPRTTKLMAKSYV</sequence>
<evidence type="ECO:0000256" key="1">
    <source>
        <dbReference type="ARBA" id="ARBA00007074"/>
    </source>
</evidence>
<protein>
    <recommendedName>
        <fullName evidence="6">NlpC/P60 domain-containing protein</fullName>
    </recommendedName>
</protein>
<dbReference type="SUPFAM" id="SSF54001">
    <property type="entry name" value="Cysteine proteinases"/>
    <property type="match status" value="1"/>
</dbReference>
<reference evidence="7" key="1">
    <citation type="submission" date="2018-05" db="EMBL/GenBank/DDBJ databases">
        <authorList>
            <person name="Lanie J.A."/>
            <person name="Ng W.-L."/>
            <person name="Kazmierczak K.M."/>
            <person name="Andrzejewski T.M."/>
            <person name="Davidsen T.M."/>
            <person name="Wayne K.J."/>
            <person name="Tettelin H."/>
            <person name="Glass J.I."/>
            <person name="Rusch D."/>
            <person name="Podicherti R."/>
            <person name="Tsui H.-C.T."/>
            <person name="Winkler M.E."/>
        </authorList>
    </citation>
    <scope>NUCLEOTIDE SEQUENCE</scope>
</reference>
<dbReference type="InterPro" id="IPR000064">
    <property type="entry name" value="NLP_P60_dom"/>
</dbReference>
<keyword evidence="2" id="KW-0645">Protease</keyword>